<name>A0A847S5N3_9NEIS</name>
<organism evidence="1 2">
    <name type="scientific">Leeia aquatica</name>
    <dbReference type="NCBI Taxonomy" id="2725557"/>
    <lineage>
        <taxon>Bacteria</taxon>
        <taxon>Pseudomonadati</taxon>
        <taxon>Pseudomonadota</taxon>
        <taxon>Betaproteobacteria</taxon>
        <taxon>Neisseriales</taxon>
        <taxon>Leeiaceae</taxon>
        <taxon>Leeia</taxon>
    </lineage>
</organism>
<dbReference type="Pfam" id="PF08877">
    <property type="entry name" value="MepB-like"/>
    <property type="match status" value="1"/>
</dbReference>
<sequence>MLPHHRVALEAALQQVYEPAGFVLSSPLQPEVEGEEYGACRFGLNGLAIHYRVAKTTPTKIGQFVTLWQRPHPGAEIAPFAEHDPLDVTIVLAAEGGRQGHFIFSKVTLLAHGILSGAGREGKRAFRLYPPWSQPQARAAVRSQHWQLQHFLPLDAHGQAEPVLTRLRLALP</sequence>
<dbReference type="InterPro" id="IPR011235">
    <property type="entry name" value="MepB-like"/>
</dbReference>
<evidence type="ECO:0000313" key="2">
    <source>
        <dbReference type="Proteomes" id="UP000587991"/>
    </source>
</evidence>
<dbReference type="InterPro" id="IPR038231">
    <property type="entry name" value="MepB-like_sf"/>
</dbReference>
<dbReference type="AlphaFoldDB" id="A0A847S5N3"/>
<proteinExistence type="predicted"/>
<gene>
    <name evidence="1" type="ORF">HF682_04465</name>
</gene>
<dbReference type="Proteomes" id="UP000587991">
    <property type="component" value="Unassembled WGS sequence"/>
</dbReference>
<evidence type="ECO:0000313" key="1">
    <source>
        <dbReference type="EMBL" id="NLR74407.1"/>
    </source>
</evidence>
<accession>A0A847S5N3</accession>
<dbReference type="EMBL" id="JABAIM010000001">
    <property type="protein sequence ID" value="NLR74407.1"/>
    <property type="molecule type" value="Genomic_DNA"/>
</dbReference>
<reference evidence="1 2" key="1">
    <citation type="submission" date="2020-04" db="EMBL/GenBank/DDBJ databases">
        <title>Draft genome of Leeia sp. IMCC25680.</title>
        <authorList>
            <person name="Song J."/>
            <person name="Cho J.-C."/>
        </authorList>
    </citation>
    <scope>NUCLEOTIDE SEQUENCE [LARGE SCALE GENOMIC DNA]</scope>
    <source>
        <strain evidence="1 2">IMCC25680</strain>
    </source>
</reference>
<keyword evidence="2" id="KW-1185">Reference proteome</keyword>
<comment type="caution">
    <text evidence="1">The sequence shown here is derived from an EMBL/GenBank/DDBJ whole genome shotgun (WGS) entry which is preliminary data.</text>
</comment>
<dbReference type="RefSeq" id="WP_168876023.1">
    <property type="nucleotide sequence ID" value="NZ_JABAIM010000001.1"/>
</dbReference>
<protein>
    <submittedName>
        <fullName evidence="1">MepB family protein</fullName>
    </submittedName>
</protein>
<dbReference type="Gene3D" id="3.40.1350.140">
    <property type="entry name" value="MepB-like"/>
    <property type="match status" value="1"/>
</dbReference>
<dbReference type="PIRSF" id="PIRSF032285">
    <property type="entry name" value="UCP032285"/>
    <property type="match status" value="1"/>
</dbReference>